<evidence type="ECO:0000256" key="6">
    <source>
        <dbReference type="ARBA" id="ARBA00022989"/>
    </source>
</evidence>
<dbReference type="InterPro" id="IPR043429">
    <property type="entry name" value="ArtM/GltK/GlnP/TcyL/YhdX-like"/>
</dbReference>
<evidence type="ECO:0000256" key="1">
    <source>
        <dbReference type="ARBA" id="ARBA00004651"/>
    </source>
</evidence>
<keyword evidence="4 8" id="KW-0812">Transmembrane</keyword>
<feature type="transmembrane region" description="Helical" evidence="8">
    <location>
        <begin position="89"/>
        <end position="108"/>
    </location>
</feature>
<comment type="caution">
    <text evidence="10">The sequence shown here is derived from an EMBL/GenBank/DDBJ whole genome shotgun (WGS) entry which is preliminary data.</text>
</comment>
<dbReference type="AlphaFoldDB" id="A0A0R1SBW3"/>
<dbReference type="GO" id="GO:0006865">
    <property type="term" value="P:amino acid transport"/>
    <property type="evidence" value="ECO:0007669"/>
    <property type="project" value="UniProtKB-KW"/>
</dbReference>
<feature type="domain" description="ABC transmembrane type-1" evidence="9">
    <location>
        <begin position="20"/>
        <end position="209"/>
    </location>
</feature>
<gene>
    <name evidence="10" type="ORF">FC23_GL000060</name>
</gene>
<evidence type="ECO:0000313" key="10">
    <source>
        <dbReference type="EMBL" id="KRL63813.1"/>
    </source>
</evidence>
<dbReference type="STRING" id="1122152.GCA_000425905_00626"/>
<proteinExistence type="inferred from homology"/>
<dbReference type="FunFam" id="1.10.3720.10:FF:000033">
    <property type="entry name" value="Polar amino acid ABC transporter permease"/>
    <property type="match status" value="1"/>
</dbReference>
<dbReference type="eggNOG" id="COG0765">
    <property type="taxonomic scope" value="Bacteria"/>
</dbReference>
<dbReference type="GO" id="GO:0022857">
    <property type="term" value="F:transmembrane transporter activity"/>
    <property type="evidence" value="ECO:0007669"/>
    <property type="project" value="InterPro"/>
</dbReference>
<keyword evidence="3" id="KW-1003">Cell membrane</keyword>
<feature type="transmembrane region" description="Helical" evidence="8">
    <location>
        <begin position="149"/>
        <end position="168"/>
    </location>
</feature>
<evidence type="ECO:0000256" key="3">
    <source>
        <dbReference type="ARBA" id="ARBA00022475"/>
    </source>
</evidence>
<feature type="transmembrane region" description="Helical" evidence="8">
    <location>
        <begin position="51"/>
        <end position="77"/>
    </location>
</feature>
<evidence type="ECO:0000256" key="5">
    <source>
        <dbReference type="ARBA" id="ARBA00022970"/>
    </source>
</evidence>
<dbReference type="EMBL" id="AZFB01000001">
    <property type="protein sequence ID" value="KRL63813.1"/>
    <property type="molecule type" value="Genomic_DNA"/>
</dbReference>
<dbReference type="PATRIC" id="fig|1122152.4.peg.60"/>
<dbReference type="OrthoDB" id="9787841at2"/>
<evidence type="ECO:0000259" key="9">
    <source>
        <dbReference type="PROSITE" id="PS50928"/>
    </source>
</evidence>
<sequence length="220" mass="24650">MSTFINAYSPTNLRFLLEGLLVTVEVSIISIVLSYIIGLILGTIRYMKIKYISAIVGLIIDIIRNLPLLLIIFFTYFGFPELGIHATPFWAAISALVIFESAMLAEIVRGGIKAVPEGQMEGARSNGMTYLQAMRHVIMPQAMHMMMPALLSQFVSLVKDTSLATIIILPELLYHAQIIYSQNTTYMIPMYLIIAAMYFVVCFALSLFAQRLRKKLGKEA</sequence>
<evidence type="ECO:0000313" key="11">
    <source>
        <dbReference type="Proteomes" id="UP000051931"/>
    </source>
</evidence>
<keyword evidence="11" id="KW-1185">Reference proteome</keyword>
<accession>A0A0R1SBW3</accession>
<dbReference type="GO" id="GO:0043190">
    <property type="term" value="C:ATP-binding cassette (ABC) transporter complex"/>
    <property type="evidence" value="ECO:0007669"/>
    <property type="project" value="InterPro"/>
</dbReference>
<evidence type="ECO:0000256" key="7">
    <source>
        <dbReference type="ARBA" id="ARBA00023136"/>
    </source>
</evidence>
<dbReference type="Pfam" id="PF00528">
    <property type="entry name" value="BPD_transp_1"/>
    <property type="match status" value="1"/>
</dbReference>
<dbReference type="SUPFAM" id="SSF161098">
    <property type="entry name" value="MetI-like"/>
    <property type="match status" value="1"/>
</dbReference>
<dbReference type="InterPro" id="IPR035906">
    <property type="entry name" value="MetI-like_sf"/>
</dbReference>
<keyword evidence="7 8" id="KW-0472">Membrane</keyword>
<feature type="transmembrane region" description="Helical" evidence="8">
    <location>
        <begin position="188"/>
        <end position="209"/>
    </location>
</feature>
<dbReference type="PANTHER" id="PTHR30614:SF41">
    <property type="entry name" value="INNER MEMBRANE AMINO-ACID ABC TRANSPORTER PERMEASE PROTEIN YHDY"/>
    <property type="match status" value="1"/>
</dbReference>
<protein>
    <submittedName>
        <fullName evidence="10">Glutamine ABC transporter, permease substrate-binding protein</fullName>
    </submittedName>
</protein>
<comment type="similarity">
    <text evidence="8">Belongs to the binding-protein-dependent transport system permease family.</text>
</comment>
<dbReference type="InterPro" id="IPR010065">
    <property type="entry name" value="AA_ABC_transptr_permease_3TM"/>
</dbReference>
<dbReference type="Proteomes" id="UP000051931">
    <property type="component" value="Unassembled WGS sequence"/>
</dbReference>
<name>A0A0R1SBW3_9LACO</name>
<dbReference type="PROSITE" id="PS50928">
    <property type="entry name" value="ABC_TM1"/>
    <property type="match status" value="1"/>
</dbReference>
<evidence type="ECO:0000256" key="4">
    <source>
        <dbReference type="ARBA" id="ARBA00022692"/>
    </source>
</evidence>
<reference evidence="10 11" key="1">
    <citation type="journal article" date="2015" name="Genome Announc.">
        <title>Expanding the biotechnology potential of lactobacilli through comparative genomics of 213 strains and associated genera.</title>
        <authorList>
            <person name="Sun Z."/>
            <person name="Harris H.M."/>
            <person name="McCann A."/>
            <person name="Guo C."/>
            <person name="Argimon S."/>
            <person name="Zhang W."/>
            <person name="Yang X."/>
            <person name="Jeffery I.B."/>
            <person name="Cooney J.C."/>
            <person name="Kagawa T.F."/>
            <person name="Liu W."/>
            <person name="Song Y."/>
            <person name="Salvetti E."/>
            <person name="Wrobel A."/>
            <person name="Rasinkangas P."/>
            <person name="Parkhill J."/>
            <person name="Rea M.C."/>
            <person name="O'Sullivan O."/>
            <person name="Ritari J."/>
            <person name="Douillard F.P."/>
            <person name="Paul Ross R."/>
            <person name="Yang R."/>
            <person name="Briner A.E."/>
            <person name="Felis G.E."/>
            <person name="de Vos W.M."/>
            <person name="Barrangou R."/>
            <person name="Klaenhammer T.R."/>
            <person name="Caufield P.W."/>
            <person name="Cui Y."/>
            <person name="Zhang H."/>
            <person name="O'Toole P.W."/>
        </authorList>
    </citation>
    <scope>NUCLEOTIDE SEQUENCE [LARGE SCALE GENOMIC DNA]</scope>
    <source>
        <strain evidence="10 11">DSM 15354</strain>
    </source>
</reference>
<dbReference type="Gene3D" id="1.10.3720.10">
    <property type="entry name" value="MetI-like"/>
    <property type="match status" value="1"/>
</dbReference>
<keyword evidence="2 8" id="KW-0813">Transport</keyword>
<keyword evidence="5" id="KW-0029">Amino-acid transport</keyword>
<evidence type="ECO:0000256" key="8">
    <source>
        <dbReference type="RuleBase" id="RU363032"/>
    </source>
</evidence>
<comment type="subcellular location">
    <subcellularLocation>
        <location evidence="1 8">Cell membrane</location>
        <topology evidence="1 8">Multi-pass membrane protein</topology>
    </subcellularLocation>
</comment>
<organism evidence="10 11">
    <name type="scientific">Lactobacillus psittaci DSM 15354</name>
    <dbReference type="NCBI Taxonomy" id="1122152"/>
    <lineage>
        <taxon>Bacteria</taxon>
        <taxon>Bacillati</taxon>
        <taxon>Bacillota</taxon>
        <taxon>Bacilli</taxon>
        <taxon>Lactobacillales</taxon>
        <taxon>Lactobacillaceae</taxon>
        <taxon>Lactobacillus</taxon>
    </lineage>
</organism>
<feature type="transmembrane region" description="Helical" evidence="8">
    <location>
        <begin position="20"/>
        <end position="44"/>
    </location>
</feature>
<dbReference type="InterPro" id="IPR000515">
    <property type="entry name" value="MetI-like"/>
</dbReference>
<evidence type="ECO:0000256" key="2">
    <source>
        <dbReference type="ARBA" id="ARBA00022448"/>
    </source>
</evidence>
<dbReference type="NCBIfam" id="TIGR01726">
    <property type="entry name" value="HEQRo_perm_3TM"/>
    <property type="match status" value="1"/>
</dbReference>
<dbReference type="CDD" id="cd06261">
    <property type="entry name" value="TM_PBP2"/>
    <property type="match status" value="1"/>
</dbReference>
<keyword evidence="6 8" id="KW-1133">Transmembrane helix</keyword>
<dbReference type="PANTHER" id="PTHR30614">
    <property type="entry name" value="MEMBRANE COMPONENT OF AMINO ACID ABC TRANSPORTER"/>
    <property type="match status" value="1"/>
</dbReference>
<dbReference type="RefSeq" id="WP_027824815.1">
    <property type="nucleotide sequence ID" value="NZ_AUEI01000004.1"/>
</dbReference>